<dbReference type="EMBL" id="CP004121">
    <property type="protein sequence ID" value="AGF58907.1"/>
    <property type="molecule type" value="Genomic_DNA"/>
</dbReference>
<evidence type="ECO:0000256" key="2">
    <source>
        <dbReference type="PROSITE-ProRule" id="PRU00335"/>
    </source>
</evidence>
<dbReference type="Gene3D" id="1.10.357.10">
    <property type="entry name" value="Tetracycline Repressor, domain 2"/>
    <property type="match status" value="1"/>
</dbReference>
<proteinExistence type="predicted"/>
<dbReference type="OrthoDB" id="9810250at2"/>
<dbReference type="InterPro" id="IPR001647">
    <property type="entry name" value="HTH_TetR"/>
</dbReference>
<dbReference type="PROSITE" id="PS50977">
    <property type="entry name" value="HTH_TETR_2"/>
    <property type="match status" value="1"/>
</dbReference>
<evidence type="ECO:0000313" key="4">
    <source>
        <dbReference type="EMBL" id="AGF58907.1"/>
    </source>
</evidence>
<evidence type="ECO:0000256" key="1">
    <source>
        <dbReference type="ARBA" id="ARBA00023125"/>
    </source>
</evidence>
<dbReference type="SUPFAM" id="SSF46689">
    <property type="entry name" value="Homeodomain-like"/>
    <property type="match status" value="1"/>
</dbReference>
<dbReference type="InterPro" id="IPR009057">
    <property type="entry name" value="Homeodomain-like_sf"/>
</dbReference>
<name>M1N673_9CLOT</name>
<dbReference type="PANTHER" id="PTHR43479">
    <property type="entry name" value="ACREF/ENVCD OPERON REPRESSOR-RELATED"/>
    <property type="match status" value="1"/>
</dbReference>
<gene>
    <name evidence="4" type="ORF">Cspa_c51560</name>
</gene>
<dbReference type="Proteomes" id="UP000011728">
    <property type="component" value="Chromosome"/>
</dbReference>
<accession>M1N673</accession>
<reference evidence="4 5" key="1">
    <citation type="submission" date="2013-02" db="EMBL/GenBank/DDBJ databases">
        <title>Genome sequence of Clostridium saccharoperbutylacetonicum N1-4(HMT).</title>
        <authorList>
            <person name="Poehlein A."/>
            <person name="Daniel R."/>
        </authorList>
    </citation>
    <scope>NUCLEOTIDE SEQUENCE [LARGE SCALE GENOMIC DNA]</scope>
    <source>
        <strain evidence="5">N1-4(HMT)</strain>
    </source>
</reference>
<feature type="DNA-binding region" description="H-T-H motif" evidence="2">
    <location>
        <begin position="33"/>
        <end position="52"/>
    </location>
</feature>
<evidence type="ECO:0000313" key="5">
    <source>
        <dbReference type="Proteomes" id="UP000011728"/>
    </source>
</evidence>
<organism evidence="4 5">
    <name type="scientific">Clostridium saccharoperbutylacetonicum N1-4(HMT)</name>
    <dbReference type="NCBI Taxonomy" id="931276"/>
    <lineage>
        <taxon>Bacteria</taxon>
        <taxon>Bacillati</taxon>
        <taxon>Bacillota</taxon>
        <taxon>Clostridia</taxon>
        <taxon>Eubacteriales</taxon>
        <taxon>Clostridiaceae</taxon>
        <taxon>Clostridium</taxon>
    </lineage>
</organism>
<dbReference type="PANTHER" id="PTHR43479:SF7">
    <property type="entry name" value="TETR-FAMILY TRANSCRIPTIONAL REGULATOR"/>
    <property type="match status" value="1"/>
</dbReference>
<sequence length="191" mass="22790">MNKKTDLRILKTRENIRTSFINLLLVKNFKDITVQNIIDEALIGRSTFYDHYYDKYDLLEHLVNEILNEFNLFIKDRFNLNSHEDFINFFSSVLEYYSKKRNVFLALLNVHTEAIDLYNSLQNILKEGCSYYWDNMNIDTKFTLPKEYFCRIYASTAMISLQWYMENNEDCSPQYLMETFGALKLLVSGLL</sequence>
<dbReference type="KEGG" id="csr:Cspa_c51560"/>
<dbReference type="eggNOG" id="COG1309">
    <property type="taxonomic scope" value="Bacteria"/>
</dbReference>
<dbReference type="InterPro" id="IPR050624">
    <property type="entry name" value="HTH-type_Tx_Regulator"/>
</dbReference>
<dbReference type="HOGENOM" id="CLU_087539_3_3_9"/>
<keyword evidence="5" id="KW-1185">Reference proteome</keyword>
<protein>
    <submittedName>
        <fullName evidence="4">Transcriptional regulator, TetR family</fullName>
    </submittedName>
</protein>
<dbReference type="RefSeq" id="WP_015395215.1">
    <property type="nucleotide sequence ID" value="NC_020291.1"/>
</dbReference>
<evidence type="ECO:0000259" key="3">
    <source>
        <dbReference type="PROSITE" id="PS50977"/>
    </source>
</evidence>
<dbReference type="AlphaFoldDB" id="M1N673"/>
<keyword evidence="1 2" id="KW-0238">DNA-binding</keyword>
<dbReference type="GO" id="GO:0003677">
    <property type="term" value="F:DNA binding"/>
    <property type="evidence" value="ECO:0007669"/>
    <property type="project" value="UniProtKB-UniRule"/>
</dbReference>
<feature type="domain" description="HTH tetR-type" evidence="3">
    <location>
        <begin position="10"/>
        <end position="70"/>
    </location>
</feature>
<dbReference type="PATRIC" id="fig|931276.5.peg.5209"/>